<protein>
    <submittedName>
        <fullName evidence="6">Uncharacterized protein</fullName>
    </submittedName>
</protein>
<evidence type="ECO:0000313" key="7">
    <source>
        <dbReference type="Proteomes" id="UP000800039"/>
    </source>
</evidence>
<evidence type="ECO:0000256" key="5">
    <source>
        <dbReference type="SAM" id="Phobius"/>
    </source>
</evidence>
<name>A0A9P4LC20_9PLEO</name>
<sequence length="230" mass="26414">MTGRNKSYYAKFVGLSYGMGCTKSFRPEARSWYGLAPRNMPQQLTELLRDIAHEFYGASSVAQILDHLQCLLKALPNDYCCANGIEVQEQVLLMQQSVLNIKHFNNFLRDGVQSLVQLVYAVSQQSDNEINHRYGADMRLITAITLIFLPGTFVATFFSSSFWDFAPGNTGSKVSGWVWLYWVVTIVLTLTVLFVWRWFTAIRRLWENGVLKKLRREKKHEDEEVGKKSA</sequence>
<evidence type="ECO:0000313" key="6">
    <source>
        <dbReference type="EMBL" id="KAF1850221.1"/>
    </source>
</evidence>
<dbReference type="AlphaFoldDB" id="A0A9P4LC20"/>
<keyword evidence="3 5" id="KW-1133">Transmembrane helix</keyword>
<dbReference type="GO" id="GO:0016020">
    <property type="term" value="C:membrane"/>
    <property type="evidence" value="ECO:0007669"/>
    <property type="project" value="UniProtKB-SubCell"/>
</dbReference>
<dbReference type="SUPFAM" id="SSF144083">
    <property type="entry name" value="Magnesium transport protein CorA, transmembrane region"/>
    <property type="match status" value="1"/>
</dbReference>
<comment type="caution">
    <text evidence="6">The sequence shown here is derived from an EMBL/GenBank/DDBJ whole genome shotgun (WGS) entry which is preliminary data.</text>
</comment>
<evidence type="ECO:0000256" key="1">
    <source>
        <dbReference type="ARBA" id="ARBA00004141"/>
    </source>
</evidence>
<proteinExistence type="predicted"/>
<dbReference type="GO" id="GO:0046873">
    <property type="term" value="F:metal ion transmembrane transporter activity"/>
    <property type="evidence" value="ECO:0007669"/>
    <property type="project" value="InterPro"/>
</dbReference>
<dbReference type="Gene3D" id="1.20.58.340">
    <property type="entry name" value="Magnesium transport protein CorA, transmembrane region"/>
    <property type="match status" value="1"/>
</dbReference>
<evidence type="ECO:0000256" key="4">
    <source>
        <dbReference type="ARBA" id="ARBA00023136"/>
    </source>
</evidence>
<dbReference type="Pfam" id="PF01544">
    <property type="entry name" value="CorA"/>
    <property type="match status" value="1"/>
</dbReference>
<comment type="subcellular location">
    <subcellularLocation>
        <location evidence="1">Membrane</location>
        <topology evidence="1">Multi-pass membrane protein</topology>
    </subcellularLocation>
</comment>
<feature type="transmembrane region" description="Helical" evidence="5">
    <location>
        <begin position="140"/>
        <end position="159"/>
    </location>
</feature>
<evidence type="ECO:0000256" key="3">
    <source>
        <dbReference type="ARBA" id="ARBA00022989"/>
    </source>
</evidence>
<gene>
    <name evidence="6" type="ORF">K460DRAFT_12379</name>
</gene>
<keyword evidence="7" id="KW-1185">Reference proteome</keyword>
<dbReference type="EMBL" id="ML976614">
    <property type="protein sequence ID" value="KAF1850221.1"/>
    <property type="molecule type" value="Genomic_DNA"/>
</dbReference>
<dbReference type="InterPro" id="IPR002523">
    <property type="entry name" value="MgTranspt_CorA/ZnTranspt_ZntB"/>
</dbReference>
<keyword evidence="2 5" id="KW-0812">Transmembrane</keyword>
<organism evidence="6 7">
    <name type="scientific">Cucurbitaria berberidis CBS 394.84</name>
    <dbReference type="NCBI Taxonomy" id="1168544"/>
    <lineage>
        <taxon>Eukaryota</taxon>
        <taxon>Fungi</taxon>
        <taxon>Dikarya</taxon>
        <taxon>Ascomycota</taxon>
        <taxon>Pezizomycotina</taxon>
        <taxon>Dothideomycetes</taxon>
        <taxon>Pleosporomycetidae</taxon>
        <taxon>Pleosporales</taxon>
        <taxon>Pleosporineae</taxon>
        <taxon>Cucurbitariaceae</taxon>
        <taxon>Cucurbitaria</taxon>
    </lineage>
</organism>
<accession>A0A9P4LC20</accession>
<dbReference type="RefSeq" id="XP_040792784.1">
    <property type="nucleotide sequence ID" value="XM_040926638.1"/>
</dbReference>
<evidence type="ECO:0000256" key="2">
    <source>
        <dbReference type="ARBA" id="ARBA00022692"/>
    </source>
</evidence>
<feature type="transmembrane region" description="Helical" evidence="5">
    <location>
        <begin position="179"/>
        <end position="199"/>
    </location>
</feature>
<dbReference type="GeneID" id="63843890"/>
<keyword evidence="4 5" id="KW-0472">Membrane</keyword>
<dbReference type="Proteomes" id="UP000800039">
    <property type="component" value="Unassembled WGS sequence"/>
</dbReference>
<dbReference type="InterPro" id="IPR045863">
    <property type="entry name" value="CorA_TM1_TM2"/>
</dbReference>
<reference evidence="6" key="1">
    <citation type="submission" date="2020-01" db="EMBL/GenBank/DDBJ databases">
        <authorList>
            <consortium name="DOE Joint Genome Institute"/>
            <person name="Haridas S."/>
            <person name="Albert R."/>
            <person name="Binder M."/>
            <person name="Bloem J."/>
            <person name="Labutti K."/>
            <person name="Salamov A."/>
            <person name="Andreopoulos B."/>
            <person name="Baker S.E."/>
            <person name="Barry K."/>
            <person name="Bills G."/>
            <person name="Bluhm B.H."/>
            <person name="Cannon C."/>
            <person name="Castanera R."/>
            <person name="Culley D.E."/>
            <person name="Daum C."/>
            <person name="Ezra D."/>
            <person name="Gonzalez J.B."/>
            <person name="Henrissat B."/>
            <person name="Kuo A."/>
            <person name="Liang C."/>
            <person name="Lipzen A."/>
            <person name="Lutzoni F."/>
            <person name="Magnuson J."/>
            <person name="Mondo S."/>
            <person name="Nolan M."/>
            <person name="Ohm R."/>
            <person name="Pangilinan J."/>
            <person name="Park H.-J."/>
            <person name="Ramirez L."/>
            <person name="Alfaro M."/>
            <person name="Sun H."/>
            <person name="Tritt A."/>
            <person name="Yoshinaga Y."/>
            <person name="Zwiers L.-H."/>
            <person name="Turgeon B.G."/>
            <person name="Goodwin S.B."/>
            <person name="Spatafora J.W."/>
            <person name="Crous P.W."/>
            <person name="Grigoriev I.V."/>
        </authorList>
    </citation>
    <scope>NUCLEOTIDE SEQUENCE</scope>
    <source>
        <strain evidence="6">CBS 394.84</strain>
    </source>
</reference>
<dbReference type="OrthoDB" id="2830640at2759"/>